<dbReference type="Gene3D" id="3.90.950.20">
    <property type="entry name" value="CinA-like"/>
    <property type="match status" value="1"/>
</dbReference>
<dbReference type="InterPro" id="IPR036653">
    <property type="entry name" value="CinA-like_C"/>
</dbReference>
<dbReference type="STRING" id="686624.SAMN04488242_2068"/>
<proteinExistence type="predicted"/>
<organism evidence="2 3">
    <name type="scientific">Tessaracoccus oleiagri</name>
    <dbReference type="NCBI Taxonomy" id="686624"/>
    <lineage>
        <taxon>Bacteria</taxon>
        <taxon>Bacillati</taxon>
        <taxon>Actinomycetota</taxon>
        <taxon>Actinomycetes</taxon>
        <taxon>Propionibacteriales</taxon>
        <taxon>Propionibacteriaceae</taxon>
        <taxon>Tessaracoccus</taxon>
    </lineage>
</organism>
<dbReference type="SUPFAM" id="SSF142433">
    <property type="entry name" value="CinA-like"/>
    <property type="match status" value="1"/>
</dbReference>
<dbReference type="OrthoDB" id="1253990at2"/>
<feature type="domain" description="CinA C-terminal" evidence="1">
    <location>
        <begin position="4"/>
        <end position="158"/>
    </location>
</feature>
<gene>
    <name evidence="2" type="ORF">SAMN04488242_2068</name>
</gene>
<dbReference type="EMBL" id="FNGP01000003">
    <property type="protein sequence ID" value="SDL57656.1"/>
    <property type="molecule type" value="Genomic_DNA"/>
</dbReference>
<evidence type="ECO:0000259" key="1">
    <source>
        <dbReference type="Pfam" id="PF02464"/>
    </source>
</evidence>
<dbReference type="RefSeq" id="WP_093251700.1">
    <property type="nucleotide sequence ID" value="NZ_FNGP01000003.1"/>
</dbReference>
<keyword evidence="3" id="KW-1185">Reference proteome</keyword>
<evidence type="ECO:0000313" key="3">
    <source>
        <dbReference type="Proteomes" id="UP000199475"/>
    </source>
</evidence>
<dbReference type="Proteomes" id="UP000199475">
    <property type="component" value="Unassembled WGS sequence"/>
</dbReference>
<dbReference type="NCBIfam" id="TIGR00199">
    <property type="entry name" value="PncC_domain"/>
    <property type="match status" value="1"/>
</dbReference>
<dbReference type="AlphaFoldDB" id="A0A1G9L759"/>
<accession>A0A1G9L759</accession>
<dbReference type="Pfam" id="PF02464">
    <property type="entry name" value="CinA"/>
    <property type="match status" value="1"/>
</dbReference>
<evidence type="ECO:0000313" key="2">
    <source>
        <dbReference type="EMBL" id="SDL57656.1"/>
    </source>
</evidence>
<sequence length="164" mass="17194">MTDTAVRLVKEFTRRSVTLAVCESITGGAIGAAITSVPGASAVFRGGLITYARDLKSSLAKVDPKLIADEGVVNELTAFQMARGARLACHADWAVATTGVAGPTTTDGAEVGTVWFAVVGPSMGMSNPPVYTERRQFEGDRQAIREQAVEHALAMLLRVSGLGE</sequence>
<dbReference type="InterPro" id="IPR008136">
    <property type="entry name" value="CinA_C"/>
</dbReference>
<reference evidence="2 3" key="1">
    <citation type="submission" date="2016-10" db="EMBL/GenBank/DDBJ databases">
        <authorList>
            <person name="de Groot N.N."/>
        </authorList>
    </citation>
    <scope>NUCLEOTIDE SEQUENCE [LARGE SCALE GENOMIC DNA]</scope>
    <source>
        <strain evidence="2 3">CGMCC 1.9159</strain>
    </source>
</reference>
<name>A0A1G9L759_9ACTN</name>
<protein>
    <submittedName>
        <fullName evidence="2">Nicotinamide-nucleotide amidase</fullName>
    </submittedName>
</protein>